<organism evidence="1">
    <name type="scientific">Myoviridae sp. ctQf419</name>
    <dbReference type="NCBI Taxonomy" id="2825102"/>
    <lineage>
        <taxon>Viruses</taxon>
        <taxon>Duplodnaviria</taxon>
        <taxon>Heunggongvirae</taxon>
        <taxon>Uroviricota</taxon>
        <taxon>Caudoviricetes</taxon>
    </lineage>
</organism>
<sequence>MQISPIYSYQDDRPEIQFGRVNFELEKVDEALKAYTANTNEQTSDALCMAIYQAEIMLETMALQVEPDYSKRHVNFLKTVQKNCEKALYSGSPKG</sequence>
<dbReference type="EMBL" id="BK016102">
    <property type="protein sequence ID" value="DAF95026.1"/>
    <property type="molecule type" value="Genomic_DNA"/>
</dbReference>
<accession>A0A8S5UKV8</accession>
<protein>
    <submittedName>
        <fullName evidence="1">Uncharacterized protein</fullName>
    </submittedName>
</protein>
<evidence type="ECO:0000313" key="1">
    <source>
        <dbReference type="EMBL" id="DAF95026.1"/>
    </source>
</evidence>
<name>A0A8S5UKV8_9CAUD</name>
<proteinExistence type="predicted"/>
<reference evidence="1" key="1">
    <citation type="journal article" date="2021" name="Proc. Natl. Acad. Sci. U.S.A.">
        <title>A Catalog of Tens of Thousands of Viruses from Human Metagenomes Reveals Hidden Associations with Chronic Diseases.</title>
        <authorList>
            <person name="Tisza M.J."/>
            <person name="Buck C.B."/>
        </authorList>
    </citation>
    <scope>NUCLEOTIDE SEQUENCE</scope>
    <source>
        <strain evidence="1">CtQf419</strain>
    </source>
</reference>